<feature type="domain" description="WGR" evidence="1">
    <location>
        <begin position="2"/>
        <end position="73"/>
    </location>
</feature>
<dbReference type="Proteomes" id="UP000632858">
    <property type="component" value="Unassembled WGS sequence"/>
</dbReference>
<proteinExistence type="predicted"/>
<name>A0A917FL20_9GAMM</name>
<comment type="caution">
    <text evidence="2">The sequence shown here is derived from an EMBL/GenBank/DDBJ whole genome shotgun (WGS) entry which is preliminary data.</text>
</comment>
<protein>
    <recommendedName>
        <fullName evidence="1">WGR domain-containing protein</fullName>
    </recommendedName>
</protein>
<dbReference type="InterPro" id="IPR049809">
    <property type="entry name" value="YehF/YfeS-like_WGR"/>
</dbReference>
<dbReference type="Pfam" id="PF05406">
    <property type="entry name" value="WGR"/>
    <property type="match status" value="1"/>
</dbReference>
<accession>A0A917FL20</accession>
<evidence type="ECO:0000313" key="3">
    <source>
        <dbReference type="Proteomes" id="UP000632858"/>
    </source>
</evidence>
<reference evidence="2" key="2">
    <citation type="submission" date="2020-09" db="EMBL/GenBank/DDBJ databases">
        <authorList>
            <person name="Sun Q."/>
            <person name="Zhou Y."/>
        </authorList>
    </citation>
    <scope>NUCLEOTIDE SEQUENCE</scope>
    <source>
        <strain evidence="2">CGMCC 1.12726</strain>
    </source>
</reference>
<dbReference type="SUPFAM" id="SSF142921">
    <property type="entry name" value="WGR domain-like"/>
    <property type="match status" value="1"/>
</dbReference>
<dbReference type="RefSeq" id="WP_188448468.1">
    <property type="nucleotide sequence ID" value="NZ_BMFO01000002.1"/>
</dbReference>
<sequence>MRVLLQQPPQGSEAPRYVSISLQQDLLGGWTLMRESGQIGGKSQLKREQFLDTEPALAAFEKARAAQLKKGFQVMFVQGAAEPKP</sequence>
<dbReference type="CDD" id="cd07996">
    <property type="entry name" value="WGR_MMR_like"/>
    <property type="match status" value="1"/>
</dbReference>
<reference evidence="2" key="1">
    <citation type="journal article" date="2014" name="Int. J. Syst. Evol. Microbiol.">
        <title>Complete genome sequence of Corynebacterium casei LMG S-19264T (=DSM 44701T), isolated from a smear-ripened cheese.</title>
        <authorList>
            <consortium name="US DOE Joint Genome Institute (JGI-PGF)"/>
            <person name="Walter F."/>
            <person name="Albersmeier A."/>
            <person name="Kalinowski J."/>
            <person name="Ruckert C."/>
        </authorList>
    </citation>
    <scope>NUCLEOTIDE SEQUENCE</scope>
    <source>
        <strain evidence="2">CGMCC 1.12726</strain>
    </source>
</reference>
<dbReference type="InterPro" id="IPR036930">
    <property type="entry name" value="WGR_dom_sf"/>
</dbReference>
<evidence type="ECO:0000313" key="2">
    <source>
        <dbReference type="EMBL" id="GGF90245.1"/>
    </source>
</evidence>
<dbReference type="AlphaFoldDB" id="A0A917FL20"/>
<dbReference type="InterPro" id="IPR008893">
    <property type="entry name" value="WGR_domain"/>
</dbReference>
<dbReference type="EMBL" id="BMFO01000002">
    <property type="protein sequence ID" value="GGF90245.1"/>
    <property type="molecule type" value="Genomic_DNA"/>
</dbReference>
<gene>
    <name evidence="2" type="ORF">GCM10010960_10140</name>
</gene>
<evidence type="ECO:0000259" key="1">
    <source>
        <dbReference type="Pfam" id="PF05406"/>
    </source>
</evidence>
<keyword evidence="3" id="KW-1185">Reference proteome</keyword>
<organism evidence="2 3">
    <name type="scientific">Arenimonas maotaiensis</name>
    <dbReference type="NCBI Taxonomy" id="1446479"/>
    <lineage>
        <taxon>Bacteria</taxon>
        <taxon>Pseudomonadati</taxon>
        <taxon>Pseudomonadota</taxon>
        <taxon>Gammaproteobacteria</taxon>
        <taxon>Lysobacterales</taxon>
        <taxon>Lysobacteraceae</taxon>
        <taxon>Arenimonas</taxon>
    </lineage>
</organism>